<dbReference type="EMBL" id="JASPKY010000087">
    <property type="protein sequence ID" value="KAK9738391.1"/>
    <property type="molecule type" value="Genomic_DNA"/>
</dbReference>
<dbReference type="AlphaFoldDB" id="A0AAW1LWW8"/>
<evidence type="ECO:0000313" key="2">
    <source>
        <dbReference type="Proteomes" id="UP001458880"/>
    </source>
</evidence>
<gene>
    <name evidence="1" type="ORF">QE152_g9901</name>
</gene>
<keyword evidence="2" id="KW-1185">Reference proteome</keyword>
<accession>A0AAW1LWW8</accession>
<proteinExistence type="predicted"/>
<sequence>MKFGILLFKKGNSVSVLSIMHPDKAINKATGDEVKPDMTTFHMIKVGDNFVDQLWQKSYVTRCGSDILTKEEELEGERRFDEDPTTLKDLDLDTPIAKGANAVVYRAKIKDDEVQKHEVPSTRNGDDSIAK</sequence>
<comment type="caution">
    <text evidence="1">The sequence shown here is derived from an EMBL/GenBank/DDBJ whole genome shotgun (WGS) entry which is preliminary data.</text>
</comment>
<dbReference type="Proteomes" id="UP001458880">
    <property type="component" value="Unassembled WGS sequence"/>
</dbReference>
<protein>
    <submittedName>
        <fullName evidence="1">Uncharacterized protein</fullName>
    </submittedName>
</protein>
<reference evidence="1 2" key="1">
    <citation type="journal article" date="2024" name="BMC Genomics">
        <title>De novo assembly and annotation of Popillia japonica's genome with initial clues to its potential as an invasive pest.</title>
        <authorList>
            <person name="Cucini C."/>
            <person name="Boschi S."/>
            <person name="Funari R."/>
            <person name="Cardaioli E."/>
            <person name="Iannotti N."/>
            <person name="Marturano G."/>
            <person name="Paoli F."/>
            <person name="Bruttini M."/>
            <person name="Carapelli A."/>
            <person name="Frati F."/>
            <person name="Nardi F."/>
        </authorList>
    </citation>
    <scope>NUCLEOTIDE SEQUENCE [LARGE SCALE GENOMIC DNA]</scope>
    <source>
        <strain evidence="1">DMR45628</strain>
    </source>
</reference>
<evidence type="ECO:0000313" key="1">
    <source>
        <dbReference type="EMBL" id="KAK9738391.1"/>
    </source>
</evidence>
<name>A0AAW1LWW8_POPJA</name>
<organism evidence="1 2">
    <name type="scientific">Popillia japonica</name>
    <name type="common">Japanese beetle</name>
    <dbReference type="NCBI Taxonomy" id="7064"/>
    <lineage>
        <taxon>Eukaryota</taxon>
        <taxon>Metazoa</taxon>
        <taxon>Ecdysozoa</taxon>
        <taxon>Arthropoda</taxon>
        <taxon>Hexapoda</taxon>
        <taxon>Insecta</taxon>
        <taxon>Pterygota</taxon>
        <taxon>Neoptera</taxon>
        <taxon>Endopterygota</taxon>
        <taxon>Coleoptera</taxon>
        <taxon>Polyphaga</taxon>
        <taxon>Scarabaeiformia</taxon>
        <taxon>Scarabaeidae</taxon>
        <taxon>Rutelinae</taxon>
        <taxon>Popillia</taxon>
    </lineage>
</organism>